<dbReference type="GO" id="GO:0008721">
    <property type="term" value="F:D-serine ammonia-lyase activity"/>
    <property type="evidence" value="ECO:0007669"/>
    <property type="project" value="TreeGrafter"/>
</dbReference>
<sequence length="375" mass="40173">MASCTRGGGMEHYRPAPGTPIHELDTPCLLVDLDAMEHNFRLIAETYRDTVCKMRTHVKNLKSPILAHMQIRAGGTVGGVCAAKVAEAEVMVEGGIADVLIANQVATRDKMLRLCTLAKRADMKVGIDNAQNLRMLSDVAHAQGVTLGVLIEVDTSMHRAGIRTVADGLALAQLAASLPGITFRGIMSHQTLPGRPEKQTRLAEGRRFMQMCLDLKEAIETAGIPVDIVSTGETWTYDIAADLPGVTEIQGGTYALMSAAYDYMDDFHIAAKILGTVISTPSPGVAIGDVGVQALASPNGVLPVVEGMPGVTVEALHSAHIVLRTDGTTPLHVGDQFLLHSSQQDILVNRWDQYIAVRNGVVEAVWDIPARGCHH</sequence>
<name>A0A937VYW9_UNCTE</name>
<keyword evidence="2" id="KW-0456">Lyase</keyword>
<dbReference type="GO" id="GO:0036088">
    <property type="term" value="P:D-serine catabolic process"/>
    <property type="evidence" value="ECO:0007669"/>
    <property type="project" value="TreeGrafter"/>
</dbReference>
<dbReference type="Proteomes" id="UP000712673">
    <property type="component" value="Unassembled WGS sequence"/>
</dbReference>
<gene>
    <name evidence="4" type="ORF">FJZ47_04700</name>
</gene>
<accession>A0A937VYW9</accession>
<evidence type="ECO:0000313" key="4">
    <source>
        <dbReference type="EMBL" id="MBM3223088.1"/>
    </source>
</evidence>
<protein>
    <submittedName>
        <fullName evidence="4">DSD1 family PLP-dependent enzyme</fullName>
    </submittedName>
</protein>
<dbReference type="Pfam" id="PF01168">
    <property type="entry name" value="Ala_racemase_N"/>
    <property type="match status" value="1"/>
</dbReference>
<dbReference type="PANTHER" id="PTHR28004:SF2">
    <property type="entry name" value="D-SERINE DEHYDRATASE"/>
    <property type="match status" value="1"/>
</dbReference>
<comment type="caution">
    <text evidence="4">The sequence shown here is derived from an EMBL/GenBank/DDBJ whole genome shotgun (WGS) entry which is preliminary data.</text>
</comment>
<evidence type="ECO:0000259" key="3">
    <source>
        <dbReference type="SMART" id="SM01119"/>
    </source>
</evidence>
<dbReference type="Gene3D" id="3.20.20.10">
    <property type="entry name" value="Alanine racemase"/>
    <property type="match status" value="1"/>
</dbReference>
<dbReference type="InterPro" id="IPR029066">
    <property type="entry name" value="PLP-binding_barrel"/>
</dbReference>
<proteinExistence type="inferred from homology"/>
<comment type="similarity">
    <text evidence="1">Belongs to the DSD1 family.</text>
</comment>
<reference evidence="4" key="1">
    <citation type="submission" date="2019-03" db="EMBL/GenBank/DDBJ databases">
        <title>Lake Tanganyika Metagenome-Assembled Genomes (MAGs).</title>
        <authorList>
            <person name="Tran P."/>
        </authorList>
    </citation>
    <scope>NUCLEOTIDE SEQUENCE</scope>
    <source>
        <strain evidence="4">K_DeepCast_65m_m2_066</strain>
    </source>
</reference>
<dbReference type="InterPro" id="IPR051466">
    <property type="entry name" value="D-amino_acid_metab_enzyme"/>
</dbReference>
<dbReference type="EMBL" id="VGLS01000093">
    <property type="protein sequence ID" value="MBM3223088.1"/>
    <property type="molecule type" value="Genomic_DNA"/>
</dbReference>
<dbReference type="InterPro" id="IPR026956">
    <property type="entry name" value="D-ser_dehydrat-like_dom"/>
</dbReference>
<feature type="domain" description="D-serine dehydratase-like" evidence="3">
    <location>
        <begin position="270"/>
        <end position="358"/>
    </location>
</feature>
<dbReference type="Gene3D" id="2.40.37.20">
    <property type="entry name" value="D-serine dehydratase-like domain"/>
    <property type="match status" value="1"/>
</dbReference>
<dbReference type="SUPFAM" id="SSF51419">
    <property type="entry name" value="PLP-binding barrel"/>
    <property type="match status" value="1"/>
</dbReference>
<dbReference type="InterPro" id="IPR042208">
    <property type="entry name" value="D-ser_dehydrat-like_sf"/>
</dbReference>
<dbReference type="AlphaFoldDB" id="A0A937VYW9"/>
<dbReference type="Pfam" id="PF14031">
    <property type="entry name" value="D-ser_dehydrat"/>
    <property type="match status" value="1"/>
</dbReference>
<dbReference type="PANTHER" id="PTHR28004">
    <property type="entry name" value="ZGC:162816-RELATED"/>
    <property type="match status" value="1"/>
</dbReference>
<dbReference type="InterPro" id="IPR001608">
    <property type="entry name" value="Ala_racemase_N"/>
</dbReference>
<evidence type="ECO:0000256" key="2">
    <source>
        <dbReference type="ARBA" id="ARBA00023239"/>
    </source>
</evidence>
<dbReference type="SMART" id="SM01119">
    <property type="entry name" value="D-ser_dehydrat"/>
    <property type="match status" value="1"/>
</dbReference>
<organism evidence="4 5">
    <name type="scientific">Tectimicrobiota bacterium</name>
    <dbReference type="NCBI Taxonomy" id="2528274"/>
    <lineage>
        <taxon>Bacteria</taxon>
        <taxon>Pseudomonadati</taxon>
        <taxon>Nitrospinota/Tectimicrobiota group</taxon>
        <taxon>Candidatus Tectimicrobiota</taxon>
    </lineage>
</organism>
<evidence type="ECO:0000313" key="5">
    <source>
        <dbReference type="Proteomes" id="UP000712673"/>
    </source>
</evidence>
<evidence type="ECO:0000256" key="1">
    <source>
        <dbReference type="ARBA" id="ARBA00005323"/>
    </source>
</evidence>